<comment type="caution">
    <text evidence="1">The sequence shown here is derived from an EMBL/GenBank/DDBJ whole genome shotgun (WGS) entry which is preliminary data.</text>
</comment>
<organism evidence="1 2">
    <name type="scientific">Lentinula lateritia</name>
    <dbReference type="NCBI Taxonomy" id="40482"/>
    <lineage>
        <taxon>Eukaryota</taxon>
        <taxon>Fungi</taxon>
        <taxon>Dikarya</taxon>
        <taxon>Basidiomycota</taxon>
        <taxon>Agaricomycotina</taxon>
        <taxon>Agaricomycetes</taxon>
        <taxon>Agaricomycetidae</taxon>
        <taxon>Agaricales</taxon>
        <taxon>Marasmiineae</taxon>
        <taxon>Omphalotaceae</taxon>
        <taxon>Lentinula</taxon>
    </lineage>
</organism>
<proteinExistence type="predicted"/>
<sequence length="103" mass="11942">MSYISLPYPTLPDVPPALVEDLNNSHRQHLKLHAIYGEESRKTRQTTKLISANIIEQWAKPWIKIWMEDEAKRNVILDWLAQAICVDFEQIPSEGLNVFLSVQ</sequence>
<reference evidence="1" key="1">
    <citation type="submission" date="2022-08" db="EMBL/GenBank/DDBJ databases">
        <title>A Global Phylogenomic Analysis of the Shiitake Genus Lentinula.</title>
        <authorList>
            <consortium name="DOE Joint Genome Institute"/>
            <person name="Sierra-Patev S."/>
            <person name="Min B."/>
            <person name="Naranjo-Ortiz M."/>
            <person name="Looney B."/>
            <person name="Konkel Z."/>
            <person name="Slot J.C."/>
            <person name="Sakamoto Y."/>
            <person name="Steenwyk J.L."/>
            <person name="Rokas A."/>
            <person name="Carro J."/>
            <person name="Camarero S."/>
            <person name="Ferreira P."/>
            <person name="Molpeceres G."/>
            <person name="Ruiz-Duenas F.J."/>
            <person name="Serrano A."/>
            <person name="Henrissat B."/>
            <person name="Drula E."/>
            <person name="Hughes K.W."/>
            <person name="Mata J.L."/>
            <person name="Ishikawa N.K."/>
            <person name="Vargas-Isla R."/>
            <person name="Ushijima S."/>
            <person name="Smith C.A."/>
            <person name="Ahrendt S."/>
            <person name="Andreopoulos W."/>
            <person name="He G."/>
            <person name="Labutti K."/>
            <person name="Lipzen A."/>
            <person name="Ng V."/>
            <person name="Riley R."/>
            <person name="Sandor L."/>
            <person name="Barry K."/>
            <person name="Martinez A.T."/>
            <person name="Xiao Y."/>
            <person name="Gibbons J.G."/>
            <person name="Terashima K."/>
            <person name="Grigoriev I.V."/>
            <person name="Hibbett D.S."/>
        </authorList>
    </citation>
    <scope>NUCLEOTIDE SEQUENCE</scope>
    <source>
        <strain evidence="1">RHP3577 ss4</strain>
    </source>
</reference>
<feature type="non-terminal residue" evidence="1">
    <location>
        <position position="103"/>
    </location>
</feature>
<evidence type="ECO:0000313" key="1">
    <source>
        <dbReference type="EMBL" id="KAJ4494396.1"/>
    </source>
</evidence>
<dbReference type="Proteomes" id="UP001150217">
    <property type="component" value="Unassembled WGS sequence"/>
</dbReference>
<name>A0ABQ8VHH6_9AGAR</name>
<dbReference type="EMBL" id="JANVFT010000033">
    <property type="protein sequence ID" value="KAJ4494396.1"/>
    <property type="molecule type" value="Genomic_DNA"/>
</dbReference>
<gene>
    <name evidence="1" type="ORF">C8R41DRAFT_866846</name>
</gene>
<evidence type="ECO:0000313" key="2">
    <source>
        <dbReference type="Proteomes" id="UP001150217"/>
    </source>
</evidence>
<keyword evidence="2" id="KW-1185">Reference proteome</keyword>
<accession>A0ABQ8VHH6</accession>
<protein>
    <submittedName>
        <fullName evidence="1">Uncharacterized protein</fullName>
    </submittedName>
</protein>